<feature type="compositionally biased region" description="Polar residues" evidence="2">
    <location>
        <begin position="333"/>
        <end position="361"/>
    </location>
</feature>
<comment type="caution">
    <text evidence="4">The sequence shown here is derived from an EMBL/GenBank/DDBJ whole genome shotgun (WGS) entry which is preliminary data.</text>
</comment>
<feature type="compositionally biased region" description="Low complexity" evidence="2">
    <location>
        <begin position="362"/>
        <end position="396"/>
    </location>
</feature>
<proteinExistence type="predicted"/>
<organism evidence="4 5">
    <name type="scientific">Tritrichomonas musculus</name>
    <dbReference type="NCBI Taxonomy" id="1915356"/>
    <lineage>
        <taxon>Eukaryota</taxon>
        <taxon>Metamonada</taxon>
        <taxon>Parabasalia</taxon>
        <taxon>Tritrichomonadida</taxon>
        <taxon>Tritrichomonadidae</taxon>
        <taxon>Tritrichomonas</taxon>
    </lineage>
</organism>
<evidence type="ECO:0000256" key="2">
    <source>
        <dbReference type="SAM" id="MobiDB-lite"/>
    </source>
</evidence>
<accession>A0ABR2KL90</accession>
<evidence type="ECO:0000313" key="4">
    <source>
        <dbReference type="EMBL" id="KAK8891909.1"/>
    </source>
</evidence>
<dbReference type="PROSITE" id="PS50151">
    <property type="entry name" value="UVR"/>
    <property type="match status" value="1"/>
</dbReference>
<dbReference type="EMBL" id="JAPFFF010000004">
    <property type="protein sequence ID" value="KAK8891909.1"/>
    <property type="molecule type" value="Genomic_DNA"/>
</dbReference>
<protein>
    <recommendedName>
        <fullName evidence="3">UVR domain-containing protein</fullName>
    </recommendedName>
</protein>
<reference evidence="4 5" key="1">
    <citation type="submission" date="2024-04" db="EMBL/GenBank/DDBJ databases">
        <title>Tritrichomonas musculus Genome.</title>
        <authorList>
            <person name="Alves-Ferreira E."/>
            <person name="Grigg M."/>
            <person name="Lorenzi H."/>
            <person name="Galac M."/>
        </authorList>
    </citation>
    <scope>NUCLEOTIDE SEQUENCE [LARGE SCALE GENOMIC DNA]</scope>
    <source>
        <strain evidence="4 5">EAF2021</strain>
    </source>
</reference>
<feature type="coiled-coil region" evidence="1">
    <location>
        <begin position="4"/>
        <end position="77"/>
    </location>
</feature>
<feature type="domain" description="UVR" evidence="3">
    <location>
        <begin position="1"/>
        <end position="36"/>
    </location>
</feature>
<dbReference type="InterPro" id="IPR001943">
    <property type="entry name" value="UVR_dom"/>
</dbReference>
<feature type="compositionally biased region" description="Low complexity" evidence="2">
    <location>
        <begin position="316"/>
        <end position="332"/>
    </location>
</feature>
<dbReference type="Proteomes" id="UP001470230">
    <property type="component" value="Unassembled WGS sequence"/>
</dbReference>
<evidence type="ECO:0000259" key="3">
    <source>
        <dbReference type="PROSITE" id="PS50151"/>
    </source>
</evidence>
<name>A0ABR2KL90_9EUKA</name>
<sequence>MIDINDLEEQLNQAIEDCDFQYAQQIKDQIEEMKQTENNATATQYVQSFQQLTDECQTNLEEEINSLDESISNQEILIRRKVSTIFHELQVKHVEVLLHIEKENLFRFAKEQFRVIPEVIEIREQAKLAARNMEYKTAILMKERSDIVEEEELQKREENVTSQFNSRRTVVLNKQKEEIKALTNQLNIALYNLQKRKEFELGKIYQMYRKNLKESYDNIKFFISSIKDTNLRNQCLSTCSKIYKEKMAEAFPSESQQMSFYPQKASSPSKSQSQASSSRPQSQLSSSNLSNCSNDLPPGSPISSKSQTSNQKKINSPSKSTRSPKPTKSPSSNQQIPESSAVSGQQNTQKYTKSRIPTKSNSSKPIKSTSHTSPKTSKPQKPSKIPSINSPRRAKK</sequence>
<gene>
    <name evidence="4" type="ORF">M9Y10_029131</name>
</gene>
<feature type="compositionally biased region" description="Low complexity" evidence="2">
    <location>
        <begin position="263"/>
        <end position="293"/>
    </location>
</feature>
<evidence type="ECO:0000256" key="1">
    <source>
        <dbReference type="SAM" id="Coils"/>
    </source>
</evidence>
<feature type="compositionally biased region" description="Polar residues" evidence="2">
    <location>
        <begin position="301"/>
        <end position="315"/>
    </location>
</feature>
<keyword evidence="1" id="KW-0175">Coiled coil</keyword>
<keyword evidence="5" id="KW-1185">Reference proteome</keyword>
<feature type="region of interest" description="Disordered" evidence="2">
    <location>
        <begin position="254"/>
        <end position="396"/>
    </location>
</feature>
<evidence type="ECO:0000313" key="5">
    <source>
        <dbReference type="Proteomes" id="UP001470230"/>
    </source>
</evidence>